<dbReference type="PANTHER" id="PTHR43433:SF4">
    <property type="entry name" value="NON-HEME CHLOROPEROXIDASE-RELATED"/>
    <property type="match status" value="1"/>
</dbReference>
<dbReference type="InterPro" id="IPR050471">
    <property type="entry name" value="AB_hydrolase"/>
</dbReference>
<dbReference type="EMBL" id="NCEB01000030">
    <property type="protein sequence ID" value="OYX31595.1"/>
    <property type="molecule type" value="Genomic_DNA"/>
</dbReference>
<feature type="domain" description="AB hydrolase-1" evidence="1">
    <location>
        <begin position="4"/>
        <end position="220"/>
    </location>
</feature>
<protein>
    <recommendedName>
        <fullName evidence="1">AB hydrolase-1 domain-containing protein</fullName>
    </recommendedName>
</protein>
<dbReference type="PANTHER" id="PTHR43433">
    <property type="entry name" value="HYDROLASE, ALPHA/BETA FOLD FAMILY PROTEIN"/>
    <property type="match status" value="1"/>
</dbReference>
<dbReference type="InterPro" id="IPR029058">
    <property type="entry name" value="AB_hydrolase_fold"/>
</dbReference>
<gene>
    <name evidence="2" type="ORF">B7Z01_12365</name>
</gene>
<name>A0A258FGD6_9CAUL</name>
<evidence type="ECO:0000259" key="1">
    <source>
        <dbReference type="Pfam" id="PF12697"/>
    </source>
</evidence>
<dbReference type="Gene3D" id="3.40.50.1820">
    <property type="entry name" value="alpha/beta hydrolase"/>
    <property type="match status" value="1"/>
</dbReference>
<evidence type="ECO:0000313" key="2">
    <source>
        <dbReference type="EMBL" id="OYX31595.1"/>
    </source>
</evidence>
<dbReference type="AlphaFoldDB" id="A0A258FGD6"/>
<dbReference type="InterPro" id="IPR000073">
    <property type="entry name" value="AB_hydrolase_1"/>
</dbReference>
<organism evidence="2 3">
    <name type="scientific">Brevundimonas subvibrioides</name>
    <dbReference type="NCBI Taxonomy" id="74313"/>
    <lineage>
        <taxon>Bacteria</taxon>
        <taxon>Pseudomonadati</taxon>
        <taxon>Pseudomonadota</taxon>
        <taxon>Alphaproteobacteria</taxon>
        <taxon>Caulobacterales</taxon>
        <taxon>Caulobacteraceae</taxon>
        <taxon>Brevundimonas</taxon>
    </lineage>
</organism>
<comment type="caution">
    <text evidence="2">The sequence shown here is derived from an EMBL/GenBank/DDBJ whole genome shotgun (WGS) entry which is preliminary data.</text>
</comment>
<dbReference type="Proteomes" id="UP000215595">
    <property type="component" value="Unassembled WGS sequence"/>
</dbReference>
<dbReference type="Pfam" id="PF12697">
    <property type="entry name" value="Abhydrolase_6"/>
    <property type="match status" value="1"/>
</dbReference>
<accession>A0A258FGD6</accession>
<dbReference type="SUPFAM" id="SSF53474">
    <property type="entry name" value="alpha/beta-Hydrolases"/>
    <property type="match status" value="1"/>
</dbReference>
<reference evidence="2 3" key="1">
    <citation type="submission" date="2017-03" db="EMBL/GenBank/DDBJ databases">
        <title>Lifting the veil on microbial sulfur biogeochemistry in mining wastewaters.</title>
        <authorList>
            <person name="Kantor R.S."/>
            <person name="Colenbrander Nelson T."/>
            <person name="Marshall S."/>
            <person name="Bennett D."/>
            <person name="Apte S."/>
            <person name="Camacho D."/>
            <person name="Thomas B.C."/>
            <person name="Warren L.A."/>
            <person name="Banfield J.F."/>
        </authorList>
    </citation>
    <scope>NUCLEOTIDE SEQUENCE [LARGE SCALE GENOMIC DNA]</scope>
    <source>
        <strain evidence="2">32-69-9</strain>
    </source>
</reference>
<evidence type="ECO:0000313" key="3">
    <source>
        <dbReference type="Proteomes" id="UP000215595"/>
    </source>
</evidence>
<sequence>MIPVVLAPGLLCDDRLWSAVTPLLAGPVVTVDFAEDDTIEAMADRILTEGPERFVLAGFSMGGMAAMVAAARAPGRIAGLALIDTHAEPETPDRSERRARQIATADAGGFARLVREELKPVYFAEPEVHEAERRLVSDMALEAGARQFRRHVQALMIRPDPTSLLPLLTMPVTVVTGEADGLAPPDAARRLAAAVPDGRLVLVPDCGHMAPLEAPAVVAAEINALCRQLETA</sequence>
<proteinExistence type="predicted"/>